<keyword evidence="3" id="KW-1185">Reference proteome</keyword>
<feature type="region of interest" description="Disordered" evidence="1">
    <location>
        <begin position="1"/>
        <end position="26"/>
    </location>
</feature>
<name>A0AAD5R4S5_PARTN</name>
<evidence type="ECO:0000256" key="1">
    <source>
        <dbReference type="SAM" id="MobiDB-lite"/>
    </source>
</evidence>
<dbReference type="Proteomes" id="UP001196413">
    <property type="component" value="Unassembled WGS sequence"/>
</dbReference>
<accession>A0AAD5R4S5</accession>
<dbReference type="AlphaFoldDB" id="A0AAD5R4S5"/>
<gene>
    <name evidence="2" type="ORF">KIN20_031169</name>
</gene>
<evidence type="ECO:0000313" key="2">
    <source>
        <dbReference type="EMBL" id="KAJ1369658.1"/>
    </source>
</evidence>
<proteinExistence type="predicted"/>
<dbReference type="EMBL" id="JAHQIW010006651">
    <property type="protein sequence ID" value="KAJ1369658.1"/>
    <property type="molecule type" value="Genomic_DNA"/>
</dbReference>
<comment type="caution">
    <text evidence="2">The sequence shown here is derived from an EMBL/GenBank/DDBJ whole genome shotgun (WGS) entry which is preliminary data.</text>
</comment>
<feature type="compositionally biased region" description="Polar residues" evidence="1">
    <location>
        <begin position="14"/>
        <end position="26"/>
    </location>
</feature>
<sequence>MIFSKQLEKRDESMNSNQSEYSYENGDTSTLPFMISLLATISTVMGCGVMPAGQGNALKIVLDVLESQARSVLVPDALISSYWVNLKLESLTNYCQCQ</sequence>
<reference evidence="2" key="1">
    <citation type="submission" date="2021-06" db="EMBL/GenBank/DDBJ databases">
        <title>Parelaphostrongylus tenuis whole genome reference sequence.</title>
        <authorList>
            <person name="Garwood T.J."/>
            <person name="Larsen P.A."/>
            <person name="Fountain-Jones N.M."/>
            <person name="Garbe J.R."/>
            <person name="Macchietto M.G."/>
            <person name="Kania S.A."/>
            <person name="Gerhold R.W."/>
            <person name="Richards J.E."/>
            <person name="Wolf T.M."/>
        </authorList>
    </citation>
    <scope>NUCLEOTIDE SEQUENCE</scope>
    <source>
        <strain evidence="2">MNPRO001-30</strain>
        <tissue evidence="2">Meninges</tissue>
    </source>
</reference>
<organism evidence="2 3">
    <name type="scientific">Parelaphostrongylus tenuis</name>
    <name type="common">Meningeal worm</name>
    <dbReference type="NCBI Taxonomy" id="148309"/>
    <lineage>
        <taxon>Eukaryota</taxon>
        <taxon>Metazoa</taxon>
        <taxon>Ecdysozoa</taxon>
        <taxon>Nematoda</taxon>
        <taxon>Chromadorea</taxon>
        <taxon>Rhabditida</taxon>
        <taxon>Rhabditina</taxon>
        <taxon>Rhabditomorpha</taxon>
        <taxon>Strongyloidea</taxon>
        <taxon>Metastrongylidae</taxon>
        <taxon>Parelaphostrongylus</taxon>
    </lineage>
</organism>
<feature type="compositionally biased region" description="Basic and acidic residues" evidence="1">
    <location>
        <begin position="1"/>
        <end position="13"/>
    </location>
</feature>
<protein>
    <submittedName>
        <fullName evidence="2">Uncharacterized protein</fullName>
    </submittedName>
</protein>
<evidence type="ECO:0000313" key="3">
    <source>
        <dbReference type="Proteomes" id="UP001196413"/>
    </source>
</evidence>